<keyword evidence="3 8" id="KW-1134">Transmembrane beta strand</keyword>
<dbReference type="InterPro" id="IPR008969">
    <property type="entry name" value="CarboxyPept-like_regulatory"/>
</dbReference>
<keyword evidence="6 8" id="KW-0472">Membrane</keyword>
<dbReference type="AlphaFoldDB" id="A0A1N7NFX7"/>
<dbReference type="InterPro" id="IPR039426">
    <property type="entry name" value="TonB-dep_rcpt-like"/>
</dbReference>
<dbReference type="SUPFAM" id="SSF56935">
    <property type="entry name" value="Porins"/>
    <property type="match status" value="1"/>
</dbReference>
<evidence type="ECO:0000259" key="11">
    <source>
        <dbReference type="Pfam" id="PF00593"/>
    </source>
</evidence>
<feature type="signal peptide" evidence="10">
    <location>
        <begin position="1"/>
        <end position="17"/>
    </location>
</feature>
<organism evidence="13 14">
    <name type="scientific">Filimonas lacunae</name>
    <dbReference type="NCBI Taxonomy" id="477680"/>
    <lineage>
        <taxon>Bacteria</taxon>
        <taxon>Pseudomonadati</taxon>
        <taxon>Bacteroidota</taxon>
        <taxon>Chitinophagia</taxon>
        <taxon>Chitinophagales</taxon>
        <taxon>Chitinophagaceae</taxon>
        <taxon>Filimonas</taxon>
    </lineage>
</organism>
<keyword evidence="7 8" id="KW-0998">Cell outer membrane</keyword>
<sequence length="1086" mass="117781">MKLTIAIIMCTLLQANAAGFAQQVTIKKNGISLKSFFREIKRQTGYDVIYADKVLNDKKTINAAFQNTSLQAALEKALEGQTVSFVVEDKSIIVSRKLNAAYNNYIPPPPGIEIQGKIVDEHNQPLAGVNIKAAITGNPAHAEWAPLVITGTTASRADGSFSVTVSEAARYLIFSYVGYDTKIVEIDNQHFITVAMVAGKNALDDIQIVAYGTTTRRMATGSVTSVKSEQLQKQPVSNPLQALAGRAAGVYITEAAGVAGSTVSLQIRGQNSISAGINPLYIIDGVPYSSAATENSSGTYSPTAIVGGGLSPFDNIPTSDIEAIEILKDADATAIYGSRAANGVVVITTKKGKSGTMKIDANVYSGISKITRGIHMLSTEQYLAMRKKAFANDNITPTVANAPDLINFGSGETDFLKYIMGNNSHFTDATVGISGGAKNTQYLISSNFRHQSAVVPGSYSDNKGTVRFNIQSQSEKNIFSINLSGAYTKNINNLPNASVSGVYALPPNLPLYKADGSFYWDNNYTNPAAALKGPMSFTSDNIIANSTLKFNILPGLSFKTDLGFNRLTVSSVKASTRASRNPNTTTTGSVTLQTNYTQVYNIEPQLNYTRRIGSGKLDVLAGGTYQRTKFVEPYFITGSFTNDLLYNDLSSVTQLLSGSGFLDNKYLSMFGRITYSLSSKYILNFNGRRDGSSRFGPGKRFGNFGSVGGAWIFTEEKWARHHLPWISFGKLRGSYGTLGNDQVGDYAYLSLYSSFSLYPSYNGVSALNPVRLSNDKFSWEVTKKLELAADVNFLDDRISLTAAWYRNRSTNLLLSVPVPTQTGFTSYVGNLPALVQNTGWEFTVNSKNIIKGTFSWNTSVNVTIPKNKLVSYTGLSSSSYANSLVIGQPLSVLQAYHFTGFKEGIAQFQDLDKNGAITAGSFTTTGKGDYGVAGSTAPKYMGGINNTFTYKGFQLDFLFQFVKKQGYNIYYNTSIPGRSTNVPEDVLSKPFTYTTLTASPAATAFNLYKLSDAAISDASFIRLKTVSLSYNIDNAFIRRIGLRNFNVYMRGQNLFTITKYLGLDPETMGTAVPPMKLMSLGLQTSL</sequence>
<feature type="domain" description="TonB-dependent receptor-like beta-barrel" evidence="11">
    <location>
        <begin position="486"/>
        <end position="1034"/>
    </location>
</feature>
<dbReference type="Gene3D" id="2.40.170.20">
    <property type="entry name" value="TonB-dependent receptor, beta-barrel domain"/>
    <property type="match status" value="1"/>
</dbReference>
<dbReference type="SUPFAM" id="SSF49464">
    <property type="entry name" value="Carboxypeptidase regulatory domain-like"/>
    <property type="match status" value="1"/>
</dbReference>
<evidence type="ECO:0000256" key="4">
    <source>
        <dbReference type="ARBA" id="ARBA00022692"/>
    </source>
</evidence>
<keyword evidence="10" id="KW-0732">Signal</keyword>
<proteinExistence type="inferred from homology"/>
<evidence type="ECO:0000256" key="6">
    <source>
        <dbReference type="ARBA" id="ARBA00023136"/>
    </source>
</evidence>
<dbReference type="NCBIfam" id="TIGR04057">
    <property type="entry name" value="SusC_RagA_signa"/>
    <property type="match status" value="1"/>
</dbReference>
<dbReference type="STRING" id="477680.SAMN05421788_102413"/>
<evidence type="ECO:0000256" key="1">
    <source>
        <dbReference type="ARBA" id="ARBA00004571"/>
    </source>
</evidence>
<dbReference type="InterPro" id="IPR036942">
    <property type="entry name" value="Beta-barrel_TonB_sf"/>
</dbReference>
<dbReference type="PROSITE" id="PS52016">
    <property type="entry name" value="TONB_DEPENDENT_REC_3"/>
    <property type="match status" value="1"/>
</dbReference>
<dbReference type="GO" id="GO:0009279">
    <property type="term" value="C:cell outer membrane"/>
    <property type="evidence" value="ECO:0007669"/>
    <property type="project" value="UniProtKB-SubCell"/>
</dbReference>
<dbReference type="NCBIfam" id="TIGR04056">
    <property type="entry name" value="OMP_RagA_SusC"/>
    <property type="match status" value="1"/>
</dbReference>
<feature type="domain" description="TonB-dependent receptor plug" evidence="12">
    <location>
        <begin position="217"/>
        <end position="344"/>
    </location>
</feature>
<comment type="subcellular location">
    <subcellularLocation>
        <location evidence="1 8">Cell outer membrane</location>
        <topology evidence="1 8">Multi-pass membrane protein</topology>
    </subcellularLocation>
</comment>
<protein>
    <submittedName>
        <fullName evidence="13">TonB-linked outer membrane protein, SusC/RagA family</fullName>
    </submittedName>
</protein>
<dbReference type="Pfam" id="PF07715">
    <property type="entry name" value="Plug"/>
    <property type="match status" value="1"/>
</dbReference>
<evidence type="ECO:0000256" key="3">
    <source>
        <dbReference type="ARBA" id="ARBA00022452"/>
    </source>
</evidence>
<dbReference type="GO" id="GO:0006826">
    <property type="term" value="P:iron ion transport"/>
    <property type="evidence" value="ECO:0007669"/>
    <property type="project" value="UniProtKB-KW"/>
</dbReference>
<evidence type="ECO:0000313" key="13">
    <source>
        <dbReference type="EMBL" id="SIS97264.1"/>
    </source>
</evidence>
<reference evidence="14" key="1">
    <citation type="submission" date="2017-01" db="EMBL/GenBank/DDBJ databases">
        <authorList>
            <person name="Varghese N."/>
            <person name="Submissions S."/>
        </authorList>
    </citation>
    <scope>NUCLEOTIDE SEQUENCE [LARGE SCALE GENOMIC DNA]</scope>
    <source>
        <strain evidence="14">DSM 21054</strain>
    </source>
</reference>
<dbReference type="InterPro" id="IPR023996">
    <property type="entry name" value="TonB-dep_OMP_SusC/RagA"/>
</dbReference>
<feature type="chain" id="PRO_5012636660" evidence="10">
    <location>
        <begin position="18"/>
        <end position="1086"/>
    </location>
</feature>
<name>A0A1N7NFX7_9BACT</name>
<evidence type="ECO:0000256" key="2">
    <source>
        <dbReference type="ARBA" id="ARBA00022448"/>
    </source>
</evidence>
<dbReference type="InterPro" id="IPR000531">
    <property type="entry name" value="Beta-barrel_TonB"/>
</dbReference>
<evidence type="ECO:0000256" key="7">
    <source>
        <dbReference type="ARBA" id="ARBA00023237"/>
    </source>
</evidence>
<evidence type="ECO:0000313" key="14">
    <source>
        <dbReference type="Proteomes" id="UP000186917"/>
    </source>
</evidence>
<dbReference type="Pfam" id="PF00593">
    <property type="entry name" value="TonB_dep_Rec_b-barrel"/>
    <property type="match status" value="1"/>
</dbReference>
<comment type="similarity">
    <text evidence="8 9">Belongs to the TonB-dependent receptor family.</text>
</comment>
<dbReference type="InterPro" id="IPR012910">
    <property type="entry name" value="Plug_dom"/>
</dbReference>
<dbReference type="InterPro" id="IPR037066">
    <property type="entry name" value="Plug_dom_sf"/>
</dbReference>
<evidence type="ECO:0000256" key="10">
    <source>
        <dbReference type="SAM" id="SignalP"/>
    </source>
</evidence>
<evidence type="ECO:0000256" key="5">
    <source>
        <dbReference type="ARBA" id="ARBA00023077"/>
    </source>
</evidence>
<dbReference type="RefSeq" id="WP_159445085.1">
    <property type="nucleotide sequence ID" value="NZ_AP017422.1"/>
</dbReference>
<evidence type="ECO:0000256" key="9">
    <source>
        <dbReference type="RuleBase" id="RU003357"/>
    </source>
</evidence>
<keyword evidence="4 8" id="KW-0812">Transmembrane</keyword>
<dbReference type="EMBL" id="FTOR01000002">
    <property type="protein sequence ID" value="SIS97264.1"/>
    <property type="molecule type" value="Genomic_DNA"/>
</dbReference>
<dbReference type="InterPro" id="IPR023997">
    <property type="entry name" value="TonB-dep_OMP_SusC/RagA_CS"/>
</dbReference>
<dbReference type="Gene3D" id="2.170.130.10">
    <property type="entry name" value="TonB-dependent receptor, plug domain"/>
    <property type="match status" value="1"/>
</dbReference>
<keyword evidence="2 8" id="KW-0813">Transport</keyword>
<keyword evidence="5 9" id="KW-0798">TonB box</keyword>
<dbReference type="Proteomes" id="UP000186917">
    <property type="component" value="Unassembled WGS sequence"/>
</dbReference>
<gene>
    <name evidence="13" type="ORF">SAMN05421788_102413</name>
</gene>
<evidence type="ECO:0000256" key="8">
    <source>
        <dbReference type="PROSITE-ProRule" id="PRU01360"/>
    </source>
</evidence>
<keyword evidence="14" id="KW-1185">Reference proteome</keyword>
<evidence type="ECO:0000259" key="12">
    <source>
        <dbReference type="Pfam" id="PF07715"/>
    </source>
</evidence>
<accession>A0A1N7NFX7</accession>